<dbReference type="GO" id="GO:0008616">
    <property type="term" value="P:tRNA queuosine(34) biosynthetic process"/>
    <property type="evidence" value="ECO:0007669"/>
    <property type="project" value="UniProtKB-KW"/>
</dbReference>
<evidence type="ECO:0000256" key="8">
    <source>
        <dbReference type="ARBA" id="ARBA00023157"/>
    </source>
</evidence>
<keyword evidence="3" id="KW-0479">Metal-binding</keyword>
<gene>
    <name evidence="11" type="ORF">MNBD_DELTA02-477</name>
</gene>
<dbReference type="EMBL" id="UOEZ01000001">
    <property type="protein sequence ID" value="VAW34375.1"/>
    <property type="molecule type" value="Genomic_DNA"/>
</dbReference>
<keyword evidence="2" id="KW-0819">tRNA processing</keyword>
<evidence type="ECO:0000256" key="5">
    <source>
        <dbReference type="ARBA" id="ARBA00023002"/>
    </source>
</evidence>
<dbReference type="PANTHER" id="PTHR36701">
    <property type="entry name" value="EPOXYQUEUOSINE REDUCTASE QUEH"/>
    <property type="match status" value="1"/>
</dbReference>
<evidence type="ECO:0000256" key="3">
    <source>
        <dbReference type="ARBA" id="ARBA00022723"/>
    </source>
</evidence>
<reference evidence="11" key="1">
    <citation type="submission" date="2018-06" db="EMBL/GenBank/DDBJ databases">
        <authorList>
            <person name="Zhirakovskaya E."/>
        </authorList>
    </citation>
    <scope>NUCLEOTIDE SEQUENCE</scope>
</reference>
<keyword evidence="7" id="KW-0411">Iron-sulfur</keyword>
<dbReference type="AlphaFoldDB" id="A0A3B0UTF0"/>
<dbReference type="GO" id="GO:0016491">
    <property type="term" value="F:oxidoreductase activity"/>
    <property type="evidence" value="ECO:0007669"/>
    <property type="project" value="UniProtKB-KW"/>
</dbReference>
<dbReference type="PANTHER" id="PTHR36701:SF1">
    <property type="entry name" value="EPOXYQUEUOSINE REDUCTASE QUEH"/>
    <property type="match status" value="1"/>
</dbReference>
<keyword evidence="5" id="KW-0560">Oxidoreductase</keyword>
<dbReference type="InterPro" id="IPR003828">
    <property type="entry name" value="QueH"/>
</dbReference>
<evidence type="ECO:0000256" key="4">
    <source>
        <dbReference type="ARBA" id="ARBA00022785"/>
    </source>
</evidence>
<keyword evidence="9" id="KW-0676">Redox-active center</keyword>
<dbReference type="GO" id="GO:0051539">
    <property type="term" value="F:4 iron, 4 sulfur cluster binding"/>
    <property type="evidence" value="ECO:0007669"/>
    <property type="project" value="UniProtKB-KW"/>
</dbReference>
<feature type="compositionally biased region" description="Basic and acidic residues" evidence="10">
    <location>
        <begin position="179"/>
        <end position="188"/>
    </location>
</feature>
<dbReference type="GO" id="GO:0046872">
    <property type="term" value="F:metal ion binding"/>
    <property type="evidence" value="ECO:0007669"/>
    <property type="project" value="UniProtKB-KW"/>
</dbReference>
<accession>A0A3B0UTF0</accession>
<dbReference type="GO" id="GO:0016787">
    <property type="term" value="F:hydrolase activity"/>
    <property type="evidence" value="ECO:0007669"/>
    <property type="project" value="UniProtKB-KW"/>
</dbReference>
<dbReference type="Pfam" id="PF02677">
    <property type="entry name" value="QueH"/>
    <property type="match status" value="1"/>
</dbReference>
<evidence type="ECO:0000256" key="1">
    <source>
        <dbReference type="ARBA" id="ARBA00022485"/>
    </source>
</evidence>
<organism evidence="11">
    <name type="scientific">hydrothermal vent metagenome</name>
    <dbReference type="NCBI Taxonomy" id="652676"/>
    <lineage>
        <taxon>unclassified sequences</taxon>
        <taxon>metagenomes</taxon>
        <taxon>ecological metagenomes</taxon>
    </lineage>
</organism>
<feature type="compositionally biased region" description="Basic residues" evidence="10">
    <location>
        <begin position="189"/>
        <end position="198"/>
    </location>
</feature>
<proteinExistence type="predicted"/>
<evidence type="ECO:0000256" key="9">
    <source>
        <dbReference type="ARBA" id="ARBA00023284"/>
    </source>
</evidence>
<keyword evidence="4" id="KW-0671">Queuosine biosynthesis</keyword>
<keyword evidence="6" id="KW-0408">Iron</keyword>
<name>A0A3B0UTF0_9ZZZZ</name>
<feature type="region of interest" description="Disordered" evidence="10">
    <location>
        <begin position="177"/>
        <end position="198"/>
    </location>
</feature>
<keyword evidence="11" id="KW-0378">Hydrolase</keyword>
<evidence type="ECO:0000256" key="7">
    <source>
        <dbReference type="ARBA" id="ARBA00023014"/>
    </source>
</evidence>
<evidence type="ECO:0000256" key="2">
    <source>
        <dbReference type="ARBA" id="ARBA00022694"/>
    </source>
</evidence>
<evidence type="ECO:0000313" key="11">
    <source>
        <dbReference type="EMBL" id="VAW34375.1"/>
    </source>
</evidence>
<keyword evidence="8" id="KW-1015">Disulfide bond</keyword>
<evidence type="ECO:0000256" key="10">
    <source>
        <dbReference type="SAM" id="MobiDB-lite"/>
    </source>
</evidence>
<protein>
    <submittedName>
        <fullName evidence="11">FIG053235: Diacylglucosamine hydrolase like</fullName>
    </submittedName>
</protein>
<keyword evidence="1" id="KW-0004">4Fe-4S</keyword>
<evidence type="ECO:0000256" key="6">
    <source>
        <dbReference type="ARBA" id="ARBA00023004"/>
    </source>
</evidence>
<sequence length="198" mass="23061">MCCGPCSIYPLKRILKGRYEVHGLFYNPNIHPRKEFMKRLEATRKLASLMELPVIFYEDYEPESYFTGLAGTDKKSLPPEVRCTHCYRLRLQKTAEAAKAGGFEYFSSSLLYSTFQNHEQIIEEAKEAAQRSGVKFFYEDFREGWQAGIEASKEMELFRQNYCGCIFSKGERGLLSPRNKKEVKDRIKAERKKAKLPR</sequence>